<dbReference type="OrthoDB" id="129343at2"/>
<dbReference type="RefSeq" id="WP_015497748.1">
    <property type="nucleotide sequence ID" value="NC_020910.1"/>
</dbReference>
<organism evidence="1 2">
    <name type="scientific">Octadecabacter arcticus 238</name>
    <dbReference type="NCBI Taxonomy" id="391616"/>
    <lineage>
        <taxon>Bacteria</taxon>
        <taxon>Pseudomonadati</taxon>
        <taxon>Pseudomonadota</taxon>
        <taxon>Alphaproteobacteria</taxon>
        <taxon>Rhodobacterales</taxon>
        <taxon>Roseobacteraceae</taxon>
        <taxon>Octadecabacter</taxon>
    </lineage>
</organism>
<dbReference type="Pfam" id="PF07366">
    <property type="entry name" value="SnoaL"/>
    <property type="match status" value="1"/>
</dbReference>
<name>M9RRQ5_9RHOB</name>
<keyword evidence="1" id="KW-0614">Plasmid</keyword>
<dbReference type="Gene3D" id="3.10.450.50">
    <property type="match status" value="1"/>
</dbReference>
<dbReference type="GO" id="GO:0030638">
    <property type="term" value="P:polyketide metabolic process"/>
    <property type="evidence" value="ECO:0007669"/>
    <property type="project" value="InterPro"/>
</dbReference>
<evidence type="ECO:0000313" key="1">
    <source>
        <dbReference type="EMBL" id="AGI74852.1"/>
    </source>
</evidence>
<evidence type="ECO:0000313" key="2">
    <source>
        <dbReference type="Proteomes" id="UP000004688"/>
    </source>
</evidence>
<dbReference type="KEGG" id="oar:OA238_160p0380"/>
<dbReference type="Proteomes" id="UP000004688">
    <property type="component" value="Plasmid pOA238_160"/>
</dbReference>
<gene>
    <name evidence="1" type="ORF">OA238_160p0380</name>
</gene>
<dbReference type="HOGENOM" id="CLU_1509515_0_0_5"/>
<reference evidence="1 2" key="1">
    <citation type="journal article" date="2013" name="PLoS ONE">
        <title>Poles Apart: Arctic and Antarctic Octadecabacter strains Share High Genome Plasticity and a New Type of Xanthorhodopsin.</title>
        <authorList>
            <person name="Vollmers J."/>
            <person name="Voget S."/>
            <person name="Dietrich S."/>
            <person name="Gollnow K."/>
            <person name="Smits M."/>
            <person name="Meyer K."/>
            <person name="Brinkhoff T."/>
            <person name="Simon M."/>
            <person name="Daniel R."/>
        </authorList>
    </citation>
    <scope>NUCLEOTIDE SEQUENCE [LARGE SCALE GENOMIC DNA]</scope>
    <source>
        <strain evidence="1 2">238</strain>
        <plasmid evidence="2">Plasmid pOA238_160</plasmid>
    </source>
</reference>
<accession>M9RRQ5</accession>
<proteinExistence type="predicted"/>
<dbReference type="EMBL" id="CP003744">
    <property type="protein sequence ID" value="AGI74852.1"/>
    <property type="molecule type" value="Genomic_DNA"/>
</dbReference>
<dbReference type="PANTHER" id="PTHR38436:SF1">
    <property type="entry name" value="ESTER CYCLASE"/>
    <property type="match status" value="1"/>
</dbReference>
<dbReference type="InterPro" id="IPR009959">
    <property type="entry name" value="Cyclase_SnoaL-like"/>
</dbReference>
<sequence>MTKSPLEIVKAMELALQNDDRDLSPYFHEDFLWSANFGCGEKLGLQNFERNWMDPFRAAFGDRDFRTDHFMQDGDWAACFGNCHATHRGELMGIAPTGKRITIPYIDFWRIDDEKIVENRVSVDYASVLKQLGHDVFNGQGWEAYDRGDSVAPSDKERAGL</sequence>
<geneLocation type="plasmid" evidence="1 2">
    <name>pOA238_160</name>
</geneLocation>
<dbReference type="InterPro" id="IPR032710">
    <property type="entry name" value="NTF2-like_dom_sf"/>
</dbReference>
<keyword evidence="2" id="KW-1185">Reference proteome</keyword>
<dbReference type="SUPFAM" id="SSF54427">
    <property type="entry name" value="NTF2-like"/>
    <property type="match status" value="1"/>
</dbReference>
<dbReference type="AlphaFoldDB" id="M9RRQ5"/>
<dbReference type="PANTHER" id="PTHR38436">
    <property type="entry name" value="POLYKETIDE CYCLASE SNOAL-LIKE DOMAIN"/>
    <property type="match status" value="1"/>
</dbReference>
<protein>
    <submittedName>
        <fullName evidence="1">SnoaL-like polyketide cyclase-like protein</fullName>
    </submittedName>
</protein>
<dbReference type="eggNOG" id="COG5485">
    <property type="taxonomic scope" value="Bacteria"/>
</dbReference>